<keyword evidence="2" id="KW-1185">Reference proteome</keyword>
<dbReference type="EMBL" id="CP092900">
    <property type="protein sequence ID" value="UTC24525.1"/>
    <property type="molecule type" value="Genomic_DNA"/>
</dbReference>
<proteinExistence type="predicted"/>
<evidence type="ECO:0000313" key="2">
    <source>
        <dbReference type="Proteomes" id="UP001055955"/>
    </source>
</evidence>
<reference evidence="1 2" key="1">
    <citation type="journal article" date="2022" name="Nat. Microbiol.">
        <title>The microbiome of a bacterivorous marine choanoflagellate contains a resource-demanding obligate bacterial associate.</title>
        <authorList>
            <person name="Needham D.M."/>
            <person name="Poirier C."/>
            <person name="Bachy C."/>
            <person name="George E.E."/>
            <person name="Wilken S."/>
            <person name="Yung C.C.M."/>
            <person name="Limardo A.J."/>
            <person name="Morando M."/>
            <person name="Sudek L."/>
            <person name="Malmstrom R.R."/>
            <person name="Keeling P.J."/>
            <person name="Santoro A.E."/>
            <person name="Worden A.Z."/>
        </authorList>
    </citation>
    <scope>NUCLEOTIDE SEQUENCE [LARGE SCALE GENOMIC DNA]</scope>
    <source>
        <strain evidence="1 2">Comchoano-1</strain>
    </source>
</reference>
<dbReference type="RefSeq" id="WP_258568309.1">
    <property type="nucleotide sequence ID" value="NZ_CP092900.1"/>
</dbReference>
<sequence length="73" mass="7593">MRGEQSDLQDRLDVLRAQLLAAEEVVRLGEQSSANKALCALGSDAGEADTLEQDKAGEKDCSISDIAGGKAAC</sequence>
<accession>A0ABY5DIV8</accession>
<gene>
    <name evidence="1" type="ORF">MMH89_04755</name>
</gene>
<dbReference type="Proteomes" id="UP001055955">
    <property type="component" value="Chromosome"/>
</dbReference>
<evidence type="ECO:0000313" key="1">
    <source>
        <dbReference type="EMBL" id="UTC24525.1"/>
    </source>
</evidence>
<name>A0ABY5DIV8_9GAMM</name>
<organism evidence="1 2">
    <name type="scientific">Candidatus Comchoanobacter bicostacola</name>
    <dbReference type="NCBI Taxonomy" id="2919598"/>
    <lineage>
        <taxon>Bacteria</taxon>
        <taxon>Pseudomonadati</taxon>
        <taxon>Pseudomonadota</taxon>
        <taxon>Gammaproteobacteria</taxon>
        <taxon>Candidatus Comchoanobacterales</taxon>
        <taxon>Candidatus Comchoanobacteraceae</taxon>
        <taxon>Candidatus Comchoanobacter</taxon>
    </lineage>
</organism>
<protein>
    <submittedName>
        <fullName evidence="1">Uncharacterized protein</fullName>
    </submittedName>
</protein>